<name>A0AAN7T966_9PEZI</name>
<protein>
    <submittedName>
        <fullName evidence="2">Uncharacterized protein</fullName>
    </submittedName>
</protein>
<feature type="region of interest" description="Disordered" evidence="1">
    <location>
        <begin position="1"/>
        <end position="20"/>
    </location>
</feature>
<comment type="caution">
    <text evidence="2">The sequence shown here is derived from an EMBL/GenBank/DDBJ whole genome shotgun (WGS) entry which is preliminary data.</text>
</comment>
<evidence type="ECO:0000313" key="3">
    <source>
        <dbReference type="Proteomes" id="UP001310890"/>
    </source>
</evidence>
<dbReference type="Proteomes" id="UP001310890">
    <property type="component" value="Unassembled WGS sequence"/>
</dbReference>
<evidence type="ECO:0000313" key="2">
    <source>
        <dbReference type="EMBL" id="KAK5107924.1"/>
    </source>
</evidence>
<dbReference type="EMBL" id="JAVRRL010000101">
    <property type="protein sequence ID" value="KAK5107924.1"/>
    <property type="molecule type" value="Genomic_DNA"/>
</dbReference>
<sequence>MSSADAQLAFQKHNTNNMPTEVQEKFAQQFDLSRPDVAMSSYQKLLHDHTRQQYETASSSSRRRSDNSDMVSLTPEASIESTGA</sequence>
<reference evidence="2" key="1">
    <citation type="submission" date="2023-08" db="EMBL/GenBank/DDBJ databases">
        <title>Black Yeasts Isolated from many extreme environments.</title>
        <authorList>
            <person name="Coleine C."/>
            <person name="Stajich J.E."/>
            <person name="Selbmann L."/>
        </authorList>
    </citation>
    <scope>NUCLEOTIDE SEQUENCE</scope>
    <source>
        <strain evidence="2">CCFEE 5401</strain>
    </source>
</reference>
<organism evidence="2 3">
    <name type="scientific">Meristemomyces frigidus</name>
    <dbReference type="NCBI Taxonomy" id="1508187"/>
    <lineage>
        <taxon>Eukaryota</taxon>
        <taxon>Fungi</taxon>
        <taxon>Dikarya</taxon>
        <taxon>Ascomycota</taxon>
        <taxon>Pezizomycotina</taxon>
        <taxon>Dothideomycetes</taxon>
        <taxon>Dothideomycetidae</taxon>
        <taxon>Mycosphaerellales</taxon>
        <taxon>Teratosphaeriaceae</taxon>
        <taxon>Meristemomyces</taxon>
    </lineage>
</organism>
<gene>
    <name evidence="2" type="ORF">LTR62_000529</name>
</gene>
<evidence type="ECO:0000256" key="1">
    <source>
        <dbReference type="SAM" id="MobiDB-lite"/>
    </source>
</evidence>
<accession>A0AAN7T966</accession>
<proteinExistence type="predicted"/>
<feature type="region of interest" description="Disordered" evidence="1">
    <location>
        <begin position="48"/>
        <end position="84"/>
    </location>
</feature>
<dbReference type="AlphaFoldDB" id="A0AAN7T966"/>